<gene>
    <name evidence="2" type="ORF">CALMAC_LOCUS20774</name>
</gene>
<dbReference type="EMBL" id="CAACVG010015155">
    <property type="protein sequence ID" value="VEN64154.1"/>
    <property type="molecule type" value="Genomic_DNA"/>
</dbReference>
<dbReference type="AlphaFoldDB" id="A0A653DVC6"/>
<feature type="region of interest" description="Disordered" evidence="1">
    <location>
        <begin position="71"/>
        <end position="101"/>
    </location>
</feature>
<accession>A0A653DVC6</accession>
<sequence>MNLITSHNFAKYFQPTKSTESLLSVPKYSSEALSDSSLSCECLETVSPGPETSENRFFNISRQTIISPTDSNTGYYSGARRTSKSEYRKGVVSTSSEATRL</sequence>
<evidence type="ECO:0000313" key="2">
    <source>
        <dbReference type="EMBL" id="VEN64154.1"/>
    </source>
</evidence>
<evidence type="ECO:0000256" key="1">
    <source>
        <dbReference type="SAM" id="MobiDB-lite"/>
    </source>
</evidence>
<keyword evidence="3" id="KW-1185">Reference proteome</keyword>
<feature type="compositionally biased region" description="Polar residues" evidence="1">
    <location>
        <begin position="92"/>
        <end position="101"/>
    </location>
</feature>
<organism evidence="2 3">
    <name type="scientific">Callosobruchus maculatus</name>
    <name type="common">Southern cowpea weevil</name>
    <name type="synonym">Pulse bruchid</name>
    <dbReference type="NCBI Taxonomy" id="64391"/>
    <lineage>
        <taxon>Eukaryota</taxon>
        <taxon>Metazoa</taxon>
        <taxon>Ecdysozoa</taxon>
        <taxon>Arthropoda</taxon>
        <taxon>Hexapoda</taxon>
        <taxon>Insecta</taxon>
        <taxon>Pterygota</taxon>
        <taxon>Neoptera</taxon>
        <taxon>Endopterygota</taxon>
        <taxon>Coleoptera</taxon>
        <taxon>Polyphaga</taxon>
        <taxon>Cucujiformia</taxon>
        <taxon>Chrysomeloidea</taxon>
        <taxon>Chrysomelidae</taxon>
        <taxon>Bruchinae</taxon>
        <taxon>Bruchini</taxon>
        <taxon>Callosobruchus</taxon>
    </lineage>
</organism>
<evidence type="ECO:0000313" key="3">
    <source>
        <dbReference type="Proteomes" id="UP000410492"/>
    </source>
</evidence>
<name>A0A653DVC6_CALMS</name>
<reference evidence="2 3" key="1">
    <citation type="submission" date="2019-01" db="EMBL/GenBank/DDBJ databases">
        <authorList>
            <person name="Sayadi A."/>
        </authorList>
    </citation>
    <scope>NUCLEOTIDE SEQUENCE [LARGE SCALE GENOMIC DNA]</scope>
</reference>
<dbReference type="Proteomes" id="UP000410492">
    <property type="component" value="Unassembled WGS sequence"/>
</dbReference>
<protein>
    <submittedName>
        <fullName evidence="2">Uncharacterized protein</fullName>
    </submittedName>
</protein>
<dbReference type="OrthoDB" id="10041077at2759"/>
<proteinExistence type="predicted"/>